<sequence>MYLLRPSNDPQLTPHPSFSRPCMRQVYSPRKPSIAIHRQPDTPKKTPLLAIPLSRCSTPSFVCVCVRYIECIVFQEHVDFSQKQNEKG</sequence>
<evidence type="ECO:0000313" key="2">
    <source>
        <dbReference type="Proteomes" id="UP000799767"/>
    </source>
</evidence>
<dbReference type="RefSeq" id="XP_033592230.1">
    <property type="nucleotide sequence ID" value="XM_033729186.1"/>
</dbReference>
<organism evidence="1 2">
    <name type="scientific">Neohortaea acidophila</name>
    <dbReference type="NCBI Taxonomy" id="245834"/>
    <lineage>
        <taxon>Eukaryota</taxon>
        <taxon>Fungi</taxon>
        <taxon>Dikarya</taxon>
        <taxon>Ascomycota</taxon>
        <taxon>Pezizomycotina</taxon>
        <taxon>Dothideomycetes</taxon>
        <taxon>Dothideomycetidae</taxon>
        <taxon>Mycosphaerellales</taxon>
        <taxon>Teratosphaeriaceae</taxon>
        <taxon>Neohortaea</taxon>
    </lineage>
</organism>
<dbReference type="AlphaFoldDB" id="A0A6A6Q0V8"/>
<dbReference type="Proteomes" id="UP000799767">
    <property type="component" value="Unassembled WGS sequence"/>
</dbReference>
<gene>
    <name evidence="1" type="ORF">BDY17DRAFT_109805</name>
</gene>
<protein>
    <submittedName>
        <fullName evidence="1">Uncharacterized protein</fullName>
    </submittedName>
</protein>
<accession>A0A6A6Q0V8</accession>
<name>A0A6A6Q0V8_9PEZI</name>
<keyword evidence="2" id="KW-1185">Reference proteome</keyword>
<dbReference type="GeneID" id="54470188"/>
<evidence type="ECO:0000313" key="1">
    <source>
        <dbReference type="EMBL" id="KAF2485661.1"/>
    </source>
</evidence>
<dbReference type="EMBL" id="MU001633">
    <property type="protein sequence ID" value="KAF2485661.1"/>
    <property type="molecule type" value="Genomic_DNA"/>
</dbReference>
<proteinExistence type="predicted"/>
<reference evidence="1" key="1">
    <citation type="journal article" date="2020" name="Stud. Mycol.">
        <title>101 Dothideomycetes genomes: a test case for predicting lifestyles and emergence of pathogens.</title>
        <authorList>
            <person name="Haridas S."/>
            <person name="Albert R."/>
            <person name="Binder M."/>
            <person name="Bloem J."/>
            <person name="Labutti K."/>
            <person name="Salamov A."/>
            <person name="Andreopoulos B."/>
            <person name="Baker S."/>
            <person name="Barry K."/>
            <person name="Bills G."/>
            <person name="Bluhm B."/>
            <person name="Cannon C."/>
            <person name="Castanera R."/>
            <person name="Culley D."/>
            <person name="Daum C."/>
            <person name="Ezra D."/>
            <person name="Gonzalez J."/>
            <person name="Henrissat B."/>
            <person name="Kuo A."/>
            <person name="Liang C."/>
            <person name="Lipzen A."/>
            <person name="Lutzoni F."/>
            <person name="Magnuson J."/>
            <person name="Mondo S."/>
            <person name="Nolan M."/>
            <person name="Ohm R."/>
            <person name="Pangilinan J."/>
            <person name="Park H.-J."/>
            <person name="Ramirez L."/>
            <person name="Alfaro M."/>
            <person name="Sun H."/>
            <person name="Tritt A."/>
            <person name="Yoshinaga Y."/>
            <person name="Zwiers L.-H."/>
            <person name="Turgeon B."/>
            <person name="Goodwin S."/>
            <person name="Spatafora J."/>
            <person name="Crous P."/>
            <person name="Grigoriev I."/>
        </authorList>
    </citation>
    <scope>NUCLEOTIDE SEQUENCE</scope>
    <source>
        <strain evidence="1">CBS 113389</strain>
    </source>
</reference>